<name>A0A8S1F1L8_9PELO</name>
<keyword evidence="1" id="KW-0812">Transmembrane</keyword>
<reference evidence="2 3" key="1">
    <citation type="submission" date="2020-04" db="EMBL/GenBank/DDBJ databases">
        <authorList>
            <person name="Laetsch R D."/>
            <person name="Stevens L."/>
            <person name="Kumar S."/>
            <person name="Blaxter L. M."/>
        </authorList>
    </citation>
    <scope>NUCLEOTIDE SEQUENCE [LARGE SCALE GENOMIC DNA]</scope>
</reference>
<keyword evidence="1" id="KW-1133">Transmembrane helix</keyword>
<organism evidence="2 3">
    <name type="scientific">Caenorhabditis bovis</name>
    <dbReference type="NCBI Taxonomy" id="2654633"/>
    <lineage>
        <taxon>Eukaryota</taxon>
        <taxon>Metazoa</taxon>
        <taxon>Ecdysozoa</taxon>
        <taxon>Nematoda</taxon>
        <taxon>Chromadorea</taxon>
        <taxon>Rhabditida</taxon>
        <taxon>Rhabditina</taxon>
        <taxon>Rhabditomorpha</taxon>
        <taxon>Rhabditoidea</taxon>
        <taxon>Rhabditidae</taxon>
        <taxon>Peloderinae</taxon>
        <taxon>Caenorhabditis</taxon>
    </lineage>
</organism>
<protein>
    <submittedName>
        <fullName evidence="2">Uncharacterized protein</fullName>
    </submittedName>
</protein>
<gene>
    <name evidence="2" type="ORF">CBOVIS_LOCUS8031</name>
</gene>
<dbReference type="AlphaFoldDB" id="A0A8S1F1L8"/>
<evidence type="ECO:0000256" key="1">
    <source>
        <dbReference type="SAM" id="Phobius"/>
    </source>
</evidence>
<evidence type="ECO:0000313" key="2">
    <source>
        <dbReference type="EMBL" id="CAB3405887.1"/>
    </source>
</evidence>
<accession>A0A8S1F1L8</accession>
<keyword evidence="1" id="KW-0472">Membrane</keyword>
<evidence type="ECO:0000313" key="3">
    <source>
        <dbReference type="Proteomes" id="UP000494206"/>
    </source>
</evidence>
<feature type="transmembrane region" description="Helical" evidence="1">
    <location>
        <begin position="68"/>
        <end position="90"/>
    </location>
</feature>
<sequence>MNIILSFPADDFEKVARSDENASNRTGTSSTAKSLRKITLMDIFDVRKFQSHRDFVFADGRLHAVSDYSLIALLPVILVAILIVGIFCVYRFRRWKSNRKQLAELSAFYEIVESSPCISNKSFLIQHLKHAETHDCDRVSRAVCVPTTNSLFFQPVPPKCKPTKPCSNVLKALNANDVIFHFSQLPENEKPRKKNSLIHRV</sequence>
<dbReference type="EMBL" id="CADEPM010000005">
    <property type="protein sequence ID" value="CAB3405887.1"/>
    <property type="molecule type" value="Genomic_DNA"/>
</dbReference>
<comment type="caution">
    <text evidence="2">The sequence shown here is derived from an EMBL/GenBank/DDBJ whole genome shotgun (WGS) entry which is preliminary data.</text>
</comment>
<keyword evidence="3" id="KW-1185">Reference proteome</keyword>
<proteinExistence type="predicted"/>
<dbReference type="Proteomes" id="UP000494206">
    <property type="component" value="Unassembled WGS sequence"/>
</dbReference>
<dbReference type="OrthoDB" id="5788478at2759"/>